<dbReference type="Proteomes" id="UP000092666">
    <property type="component" value="Unassembled WGS sequence"/>
</dbReference>
<feature type="compositionally biased region" description="Low complexity" evidence="1">
    <location>
        <begin position="171"/>
        <end position="181"/>
    </location>
</feature>
<feature type="compositionally biased region" description="Polar residues" evidence="1">
    <location>
        <begin position="182"/>
        <end position="201"/>
    </location>
</feature>
<sequence>MLARPSDPSLNWWSNAPRPAPAPSSAQELTTDRPTFSCAHPSSSASCSSSQPSMRDQPSLASLEDSLNSVTQNKAKLPDHTPSIPPPGDAHSPLLLNLRDLLRTHARDQDDKTLSNATNNSCVVPQTLSNPINAHSHRSSSDARYDPGDLSTQPHAAASARTDIWDQGKPSSSAGQSSNRSQPNEVQKTSIPPHLSQTSTAGPGALPTPNPSSPTSPLVNAGVEGQVQDKQLKFHFAPNMKPLLAPPLESLPVGSDAWAFAKGYISVTPIRAQFAGPVDEGYGFGSEEAERKAPGAMW</sequence>
<evidence type="ECO:0000313" key="2">
    <source>
        <dbReference type="EMBL" id="OCF36725.1"/>
    </source>
</evidence>
<feature type="region of interest" description="Disordered" evidence="1">
    <location>
        <begin position="108"/>
        <end position="220"/>
    </location>
</feature>
<gene>
    <name evidence="2" type="ORF">I316_01321</name>
</gene>
<reference evidence="2 3" key="1">
    <citation type="submission" date="2013-07" db="EMBL/GenBank/DDBJ databases">
        <title>The Genome Sequence of Cryptococcus heveanensis BCC8398.</title>
        <authorList>
            <consortium name="The Broad Institute Genome Sequencing Platform"/>
            <person name="Cuomo C."/>
            <person name="Litvintseva A."/>
            <person name="Chen Y."/>
            <person name="Heitman J."/>
            <person name="Sun S."/>
            <person name="Springer D."/>
            <person name="Dromer F."/>
            <person name="Young S.K."/>
            <person name="Zeng Q."/>
            <person name="Gargeya S."/>
            <person name="Fitzgerald M."/>
            <person name="Abouelleil A."/>
            <person name="Alvarado L."/>
            <person name="Berlin A.M."/>
            <person name="Chapman S.B."/>
            <person name="Dewar J."/>
            <person name="Goldberg J."/>
            <person name="Griggs A."/>
            <person name="Gujja S."/>
            <person name="Hansen M."/>
            <person name="Howarth C."/>
            <person name="Imamovic A."/>
            <person name="Larimer J."/>
            <person name="McCowan C."/>
            <person name="Murphy C."/>
            <person name="Pearson M."/>
            <person name="Priest M."/>
            <person name="Roberts A."/>
            <person name="Saif S."/>
            <person name="Shea T."/>
            <person name="Sykes S."/>
            <person name="Wortman J."/>
            <person name="Nusbaum C."/>
            <person name="Birren B."/>
        </authorList>
    </citation>
    <scope>NUCLEOTIDE SEQUENCE [LARGE SCALE GENOMIC DNA]</scope>
    <source>
        <strain evidence="2 3">BCC8398</strain>
    </source>
</reference>
<dbReference type="EMBL" id="KI669494">
    <property type="protein sequence ID" value="OCF36725.1"/>
    <property type="molecule type" value="Genomic_DNA"/>
</dbReference>
<dbReference type="OrthoDB" id="202825at2759"/>
<feature type="region of interest" description="Disordered" evidence="1">
    <location>
        <begin position="1"/>
        <end position="93"/>
    </location>
</feature>
<protein>
    <submittedName>
        <fullName evidence="2">Uncharacterized protein</fullName>
    </submittedName>
</protein>
<dbReference type="AlphaFoldDB" id="A0A1B9H0D7"/>
<reference evidence="3" key="2">
    <citation type="submission" date="2013-12" db="EMBL/GenBank/DDBJ databases">
        <title>Evolution of pathogenesis and genome organization in the Tremellales.</title>
        <authorList>
            <person name="Cuomo C."/>
            <person name="Litvintseva A."/>
            <person name="Heitman J."/>
            <person name="Chen Y."/>
            <person name="Sun S."/>
            <person name="Springer D."/>
            <person name="Dromer F."/>
            <person name="Young S."/>
            <person name="Zeng Q."/>
            <person name="Chapman S."/>
            <person name="Gujja S."/>
            <person name="Saif S."/>
            <person name="Birren B."/>
        </authorList>
    </citation>
    <scope>NUCLEOTIDE SEQUENCE [LARGE SCALE GENOMIC DNA]</scope>
    <source>
        <strain evidence="3">BCC8398</strain>
    </source>
</reference>
<feature type="compositionally biased region" description="Low complexity" evidence="1">
    <location>
        <begin position="37"/>
        <end position="53"/>
    </location>
</feature>
<evidence type="ECO:0000256" key="1">
    <source>
        <dbReference type="SAM" id="MobiDB-lite"/>
    </source>
</evidence>
<evidence type="ECO:0000313" key="3">
    <source>
        <dbReference type="Proteomes" id="UP000092666"/>
    </source>
</evidence>
<organism evidence="2 3">
    <name type="scientific">Kwoniella heveanensis BCC8398</name>
    <dbReference type="NCBI Taxonomy" id="1296120"/>
    <lineage>
        <taxon>Eukaryota</taxon>
        <taxon>Fungi</taxon>
        <taxon>Dikarya</taxon>
        <taxon>Basidiomycota</taxon>
        <taxon>Agaricomycotina</taxon>
        <taxon>Tremellomycetes</taxon>
        <taxon>Tremellales</taxon>
        <taxon>Cryptococcaceae</taxon>
        <taxon>Kwoniella</taxon>
    </lineage>
</organism>
<name>A0A1B9H0D7_9TREE</name>
<proteinExistence type="predicted"/>
<dbReference type="STRING" id="1296120.A0A1B9H0D7"/>
<feature type="compositionally biased region" description="Polar residues" evidence="1">
    <location>
        <begin position="54"/>
        <end position="74"/>
    </location>
</feature>
<keyword evidence="3" id="KW-1185">Reference proteome</keyword>
<feature type="compositionally biased region" description="Polar residues" evidence="1">
    <location>
        <begin position="114"/>
        <end position="133"/>
    </location>
</feature>
<accession>A0A1B9H0D7</accession>